<gene>
    <name evidence="2" type="ORF">Lfee_2240</name>
    <name evidence="3" type="ORF">NCTC12022_01087</name>
</gene>
<dbReference type="Proteomes" id="UP000251942">
    <property type="component" value="Unassembled WGS sequence"/>
</dbReference>
<name>A0A0W0TJW7_9GAMM</name>
<sequence>MKIKSTIAGLVFATSMIAVAGTSQAACASCTVQEGFSGTGWHMVRCNICLQPAETWQQYVSGGYAPPVTGNNNLWLIGR</sequence>
<reference evidence="3 5" key="2">
    <citation type="submission" date="2018-06" db="EMBL/GenBank/DDBJ databases">
        <authorList>
            <consortium name="Pathogen Informatics"/>
            <person name="Doyle S."/>
        </authorList>
    </citation>
    <scope>NUCLEOTIDE SEQUENCE [LARGE SCALE GENOMIC DNA]</scope>
    <source>
        <strain evidence="3 5">NCTC12022</strain>
    </source>
</reference>
<protein>
    <submittedName>
        <fullName evidence="2">Uncharacterized protein</fullName>
    </submittedName>
</protein>
<evidence type="ECO:0000313" key="4">
    <source>
        <dbReference type="Proteomes" id="UP000054698"/>
    </source>
</evidence>
<dbReference type="AlphaFoldDB" id="A0A0W0TJW7"/>
<organism evidence="2 4">
    <name type="scientific">Legionella feeleii</name>
    <dbReference type="NCBI Taxonomy" id="453"/>
    <lineage>
        <taxon>Bacteria</taxon>
        <taxon>Pseudomonadati</taxon>
        <taxon>Pseudomonadota</taxon>
        <taxon>Gammaproteobacteria</taxon>
        <taxon>Legionellales</taxon>
        <taxon>Legionellaceae</taxon>
        <taxon>Legionella</taxon>
    </lineage>
</organism>
<keyword evidence="4" id="KW-1185">Reference proteome</keyword>
<dbReference type="EMBL" id="UASS01000009">
    <property type="protein sequence ID" value="SPX60363.1"/>
    <property type="molecule type" value="Genomic_DNA"/>
</dbReference>
<keyword evidence="1" id="KW-0732">Signal</keyword>
<accession>A0A0W0TJW7</accession>
<evidence type="ECO:0000313" key="2">
    <source>
        <dbReference type="EMBL" id="KTC95878.1"/>
    </source>
</evidence>
<evidence type="ECO:0000313" key="5">
    <source>
        <dbReference type="Proteomes" id="UP000251942"/>
    </source>
</evidence>
<reference evidence="2 4" key="1">
    <citation type="submission" date="2015-11" db="EMBL/GenBank/DDBJ databases">
        <title>Genomic analysis of 38 Legionella species identifies large and diverse effector repertoires.</title>
        <authorList>
            <person name="Burstein D."/>
            <person name="Amaro F."/>
            <person name="Zusman T."/>
            <person name="Lifshitz Z."/>
            <person name="Cohen O."/>
            <person name="Gilbert J.A."/>
            <person name="Pupko T."/>
            <person name="Shuman H.A."/>
            <person name="Segal G."/>
        </authorList>
    </citation>
    <scope>NUCLEOTIDE SEQUENCE [LARGE SCALE GENOMIC DNA]</scope>
    <source>
        <strain evidence="2 4">WO-44C</strain>
    </source>
</reference>
<dbReference type="PATRIC" id="fig|453.4.peg.2455"/>
<dbReference type="Proteomes" id="UP000054698">
    <property type="component" value="Unassembled WGS sequence"/>
</dbReference>
<feature type="chain" id="PRO_5036003017" evidence="1">
    <location>
        <begin position="21"/>
        <end position="79"/>
    </location>
</feature>
<dbReference type="RefSeq" id="WP_058446864.1">
    <property type="nucleotide sequence ID" value="NZ_CAAAHT010000057.1"/>
</dbReference>
<feature type="signal peptide" evidence="1">
    <location>
        <begin position="1"/>
        <end position="20"/>
    </location>
</feature>
<dbReference type="EMBL" id="LNYB01000082">
    <property type="protein sequence ID" value="KTC95878.1"/>
    <property type="molecule type" value="Genomic_DNA"/>
</dbReference>
<evidence type="ECO:0000313" key="3">
    <source>
        <dbReference type="EMBL" id="SPX60363.1"/>
    </source>
</evidence>
<evidence type="ECO:0000256" key="1">
    <source>
        <dbReference type="SAM" id="SignalP"/>
    </source>
</evidence>
<proteinExistence type="predicted"/>
<dbReference type="OrthoDB" id="5639154at2"/>